<name>A0A395NSQ2_TRIAR</name>
<keyword evidence="3" id="KW-1185">Reference proteome</keyword>
<feature type="compositionally biased region" description="Acidic residues" evidence="1">
    <location>
        <begin position="1"/>
        <end position="11"/>
    </location>
</feature>
<feature type="compositionally biased region" description="Basic and acidic residues" evidence="1">
    <location>
        <begin position="254"/>
        <end position="264"/>
    </location>
</feature>
<proteinExistence type="predicted"/>
<reference evidence="2 3" key="1">
    <citation type="journal article" date="2018" name="PLoS Pathog.">
        <title>Evolution of structural diversity of trichothecenes, a family of toxins produced by plant pathogenic and entomopathogenic fungi.</title>
        <authorList>
            <person name="Proctor R.H."/>
            <person name="McCormick S.P."/>
            <person name="Kim H.S."/>
            <person name="Cardoza R.E."/>
            <person name="Stanley A.M."/>
            <person name="Lindo L."/>
            <person name="Kelly A."/>
            <person name="Brown D.W."/>
            <person name="Lee T."/>
            <person name="Vaughan M.M."/>
            <person name="Alexander N.J."/>
            <person name="Busman M."/>
            <person name="Gutierrez S."/>
        </authorList>
    </citation>
    <scope>NUCLEOTIDE SEQUENCE [LARGE SCALE GENOMIC DNA]</scope>
    <source>
        <strain evidence="2 3">IBT 40837</strain>
    </source>
</reference>
<evidence type="ECO:0000313" key="3">
    <source>
        <dbReference type="Proteomes" id="UP000266272"/>
    </source>
</evidence>
<protein>
    <submittedName>
        <fullName evidence="2">Glutathione-dependent formaldehyde-activating enzyme</fullName>
    </submittedName>
</protein>
<comment type="caution">
    <text evidence="2">The sequence shown here is derived from an EMBL/GenBank/DDBJ whole genome shotgun (WGS) entry which is preliminary data.</text>
</comment>
<feature type="region of interest" description="Disordered" evidence="1">
    <location>
        <begin position="85"/>
        <end position="119"/>
    </location>
</feature>
<sequence length="882" mass="96946">MPPELPSEDPTELGQLLVDDSDGEGEDDNTLAKTSSALNVVRTKLIRHISHDNDPDRRSRASAGHSQEEVARRAELRRFRHQRIQEELKNEESKAESSDTSHRSTRYLSPLIDPGQPRVGPRDTIEFTVTDGHSLSLAQIPSARALETTTTEREEICSTAQEGDGVTKPLSTHLVPNTEGEDHTHPLRPPSTHSNASQKLAGCSYNVPRLDRVLGTDNEFDIRHGAHAWEEQSALGIWLAAQGLRWRSSSGRPGDSETNDRNVRDQVPSPNGNFGGIDSAADGLLPTQCQDIGKVKLQNHGDSLESASFPSSLPNDHLQGDADTTLLDRNVPLESRLLGISTTRPVDTSSSNYPSVLPSFQPSPNRSQSNFHHLSAEDLESLELSPFSWQGNFSVIKSIHASEGKSSYATAEDDIFYSDNNASSTQINCLPAQASADALSLACSETADFHKQEAKTQTIGARVGGALSRKRPSLNFGSRFKEEFQTTSIGSGRRSFMAKINLSVPRRPKLSSGSFRTMQSRHYSTERSPLALEYEHLDGMRMKSPAGRPSSFQHLEGCFPSSGPSPAVLANVYDCQKPLISRQPVAFETSRLTPHSDELLPDDTPSRRILQQWTTNIQGAFSPNSTSKLQKRLTKTPPLRPHNVPNSCEEKVTDIGLHRQQPDEDGNSLPEPGSRFGSGKLGKAVRSGFKKLMPSYDNGKQTQLSRFPGNSQHNENENYFQSKIARMEALPAGSDRLKIAMKEIVEYDTVSPSQHLSADFTLCRQPPAMAFKNSDEVMCTENVVRTDVGLKPLNSVERVRISHHMASKSMVDAIHQPQSRLKLTDEEEAESKETDSTSTVSNVRVLRRWKSALDAPTKTKPSTIWTGTSIAHSLSLGNLGAS</sequence>
<evidence type="ECO:0000256" key="1">
    <source>
        <dbReference type="SAM" id="MobiDB-lite"/>
    </source>
</evidence>
<gene>
    <name evidence="2" type="ORF">TARUN_3424</name>
</gene>
<dbReference type="OrthoDB" id="3437384at2759"/>
<dbReference type="Proteomes" id="UP000266272">
    <property type="component" value="Unassembled WGS sequence"/>
</dbReference>
<dbReference type="EMBL" id="PXOA01000193">
    <property type="protein sequence ID" value="RFU78857.1"/>
    <property type="molecule type" value="Genomic_DNA"/>
</dbReference>
<feature type="region of interest" description="Disordered" evidence="1">
    <location>
        <begin position="247"/>
        <end position="282"/>
    </location>
</feature>
<feature type="region of interest" description="Disordered" evidence="1">
    <location>
        <begin position="619"/>
        <end position="647"/>
    </location>
</feature>
<feature type="compositionally biased region" description="Acidic residues" evidence="1">
    <location>
        <begin position="19"/>
        <end position="29"/>
    </location>
</feature>
<feature type="compositionally biased region" description="Basic and acidic residues" evidence="1">
    <location>
        <begin position="85"/>
        <end position="102"/>
    </location>
</feature>
<feature type="region of interest" description="Disordered" evidence="1">
    <location>
        <begin position="1"/>
        <end position="71"/>
    </location>
</feature>
<feature type="region of interest" description="Disordered" evidence="1">
    <location>
        <begin position="814"/>
        <end position="840"/>
    </location>
</feature>
<feature type="region of interest" description="Disordered" evidence="1">
    <location>
        <begin position="303"/>
        <end position="323"/>
    </location>
</feature>
<evidence type="ECO:0000313" key="2">
    <source>
        <dbReference type="EMBL" id="RFU78857.1"/>
    </source>
</evidence>
<organism evidence="2 3">
    <name type="scientific">Trichoderma arundinaceum</name>
    <dbReference type="NCBI Taxonomy" id="490622"/>
    <lineage>
        <taxon>Eukaryota</taxon>
        <taxon>Fungi</taxon>
        <taxon>Dikarya</taxon>
        <taxon>Ascomycota</taxon>
        <taxon>Pezizomycotina</taxon>
        <taxon>Sordariomycetes</taxon>
        <taxon>Hypocreomycetidae</taxon>
        <taxon>Hypocreales</taxon>
        <taxon>Hypocreaceae</taxon>
        <taxon>Trichoderma</taxon>
    </lineage>
</organism>
<feature type="region of interest" description="Disordered" evidence="1">
    <location>
        <begin position="659"/>
        <end position="681"/>
    </location>
</feature>
<dbReference type="AlphaFoldDB" id="A0A395NSQ2"/>
<feature type="region of interest" description="Disordered" evidence="1">
    <location>
        <begin position="177"/>
        <end position="198"/>
    </location>
</feature>
<feature type="compositionally biased region" description="Polar residues" evidence="1">
    <location>
        <begin position="619"/>
        <end position="628"/>
    </location>
</feature>
<feature type="compositionally biased region" description="Polar residues" evidence="1">
    <location>
        <begin position="305"/>
        <end position="314"/>
    </location>
</feature>
<feature type="compositionally biased region" description="Basic and acidic residues" evidence="1">
    <location>
        <begin position="49"/>
        <end position="59"/>
    </location>
</feature>
<accession>A0A395NSQ2</accession>